<organism evidence="1 2">
    <name type="scientific">Spirosoma telluris</name>
    <dbReference type="NCBI Taxonomy" id="2183553"/>
    <lineage>
        <taxon>Bacteria</taxon>
        <taxon>Pseudomonadati</taxon>
        <taxon>Bacteroidota</taxon>
        <taxon>Cytophagia</taxon>
        <taxon>Cytophagales</taxon>
        <taxon>Cytophagaceae</taxon>
        <taxon>Spirosoma</taxon>
    </lineage>
</organism>
<accession>A0A327NL37</accession>
<evidence type="ECO:0000313" key="2">
    <source>
        <dbReference type="Proteomes" id="UP000249016"/>
    </source>
</evidence>
<comment type="caution">
    <text evidence="1">The sequence shown here is derived from an EMBL/GenBank/DDBJ whole genome shotgun (WGS) entry which is preliminary data.</text>
</comment>
<dbReference type="OrthoDB" id="1164785at2"/>
<gene>
    <name evidence="1" type="ORF">HMF3257_20235</name>
</gene>
<keyword evidence="2" id="KW-1185">Reference proteome</keyword>
<sequence>MPTLLLAFANSDIPAERLDTLTAEYEGVSSALRDRAGQQDFIIVSNPIAKKVSFTEDLRVHEQDICLFLFSGHAGRDRLHFEDGPGFASGIGELLKKSKNLKVVILNGCSTVGQVNLLIKLGIPIVIATSSPVGDETATKFSIALFRELSQQKVSIREAFERAISAAKYATGQIPINNFTSETDKTNEDGISGDENLIHIIESSRGLDTGEKENDNDKPLWGLYCQEKNKDLLESWHLPTKFRNIGGSGER</sequence>
<evidence type="ECO:0000313" key="1">
    <source>
        <dbReference type="EMBL" id="RAI75912.1"/>
    </source>
</evidence>
<proteinExistence type="predicted"/>
<dbReference type="AlphaFoldDB" id="A0A327NL37"/>
<reference evidence="1 2" key="1">
    <citation type="submission" date="2018-06" db="EMBL/GenBank/DDBJ databases">
        <title>Spirosoma sp. HMF3257 Genome sequencing and assembly.</title>
        <authorList>
            <person name="Kang H."/>
            <person name="Cha I."/>
            <person name="Kim H."/>
            <person name="Kang J."/>
            <person name="Joh K."/>
        </authorList>
    </citation>
    <scope>NUCLEOTIDE SEQUENCE [LARGE SCALE GENOMIC DNA]</scope>
    <source>
        <strain evidence="1 2">HMF3257</strain>
    </source>
</reference>
<protein>
    <recommendedName>
        <fullName evidence="3">CHAT domain-containing protein</fullName>
    </recommendedName>
</protein>
<dbReference type="RefSeq" id="WP_111344833.1">
    <property type="nucleotide sequence ID" value="NZ_QLII01000001.1"/>
</dbReference>
<name>A0A327NL37_9BACT</name>
<dbReference type="Proteomes" id="UP000249016">
    <property type="component" value="Unassembled WGS sequence"/>
</dbReference>
<evidence type="ECO:0008006" key="3">
    <source>
        <dbReference type="Google" id="ProtNLM"/>
    </source>
</evidence>
<dbReference type="EMBL" id="QLII01000001">
    <property type="protein sequence ID" value="RAI75912.1"/>
    <property type="molecule type" value="Genomic_DNA"/>
</dbReference>